<sequence length="378" mass="44974">MVRINILPISIIKLIRHHVKNNKLFNKLYELKDHSERSNEGIDFTMLCVFFFCLCTRESVEIMLQFKTMGVVSDRKMNLVGALRRSFFVFPNSYQERREKPKRKLRKNGNFYAKPSQFFLLAFEVQILTKIRQILEYLRILFYKFFSVNNKICKNKTIHLLSEVVIITHHRFWRMQIYYAVRLTVPDWQCSLQTTDDQGILMKCTNIVKNTIKALVLKLFIIVHKYYLLLVKIQIMYILRAFSVGSSKEVKPISNGNMFYIVVNQHCASNLRKRSYALKYFRVINMEPFKFFIIRSFMINLNISINLNNINLFRSIADTNLFSLNSKTFLKYIKSTAALRTNISVNFFCCKHKNLNEYNFQILKGIRDVYLRMANPHF</sequence>
<organism evidence="1 2">
    <name type="scientific">Aphis craccivora</name>
    <name type="common">Cowpea aphid</name>
    <dbReference type="NCBI Taxonomy" id="307492"/>
    <lineage>
        <taxon>Eukaryota</taxon>
        <taxon>Metazoa</taxon>
        <taxon>Ecdysozoa</taxon>
        <taxon>Arthropoda</taxon>
        <taxon>Hexapoda</taxon>
        <taxon>Insecta</taxon>
        <taxon>Pterygota</taxon>
        <taxon>Neoptera</taxon>
        <taxon>Paraneoptera</taxon>
        <taxon>Hemiptera</taxon>
        <taxon>Sternorrhyncha</taxon>
        <taxon>Aphidomorpha</taxon>
        <taxon>Aphidoidea</taxon>
        <taxon>Aphididae</taxon>
        <taxon>Aphidini</taxon>
        <taxon>Aphis</taxon>
        <taxon>Aphis</taxon>
    </lineage>
</organism>
<dbReference type="EMBL" id="VUJU01000357">
    <property type="protein sequence ID" value="KAF0770973.1"/>
    <property type="molecule type" value="Genomic_DNA"/>
</dbReference>
<evidence type="ECO:0000313" key="2">
    <source>
        <dbReference type="Proteomes" id="UP000478052"/>
    </source>
</evidence>
<gene>
    <name evidence="1" type="ORF">FWK35_00013693</name>
</gene>
<evidence type="ECO:0000313" key="1">
    <source>
        <dbReference type="EMBL" id="KAF0770973.1"/>
    </source>
</evidence>
<dbReference type="AlphaFoldDB" id="A0A6G0ZJ31"/>
<keyword evidence="2" id="KW-1185">Reference proteome</keyword>
<reference evidence="1 2" key="1">
    <citation type="submission" date="2019-08" db="EMBL/GenBank/DDBJ databases">
        <title>Whole genome of Aphis craccivora.</title>
        <authorList>
            <person name="Voronova N.V."/>
            <person name="Shulinski R.S."/>
            <person name="Bandarenka Y.V."/>
            <person name="Zhorov D.G."/>
            <person name="Warner D."/>
        </authorList>
    </citation>
    <scope>NUCLEOTIDE SEQUENCE [LARGE SCALE GENOMIC DNA]</scope>
    <source>
        <strain evidence="1">180601</strain>
        <tissue evidence="1">Whole Body</tissue>
    </source>
</reference>
<protein>
    <submittedName>
        <fullName evidence="1">Uncharacterized protein</fullName>
    </submittedName>
</protein>
<dbReference type="Proteomes" id="UP000478052">
    <property type="component" value="Unassembled WGS sequence"/>
</dbReference>
<accession>A0A6G0ZJ31</accession>
<proteinExistence type="predicted"/>
<comment type="caution">
    <text evidence="1">The sequence shown here is derived from an EMBL/GenBank/DDBJ whole genome shotgun (WGS) entry which is preliminary data.</text>
</comment>
<name>A0A6G0ZJ31_APHCR</name>